<dbReference type="PANTHER" id="PTHR43715:SF1">
    <property type="entry name" value="GDP-MANNOSE 4,6 DEHYDRATASE"/>
    <property type="match status" value="1"/>
</dbReference>
<dbReference type="EC" id="4.2.1.47" evidence="3"/>
<accession>X1QST1</accession>
<keyword evidence="4" id="KW-0456">Lyase</keyword>
<evidence type="ECO:0000256" key="2">
    <source>
        <dbReference type="ARBA" id="ARBA00009263"/>
    </source>
</evidence>
<dbReference type="Pfam" id="PF16363">
    <property type="entry name" value="GDP_Man_Dehyd"/>
    <property type="match status" value="1"/>
</dbReference>
<comment type="similarity">
    <text evidence="2">Belongs to the NAD(P)-dependent epimerase/dehydratase family. GDP-mannose 4,6-dehydratase subfamily.</text>
</comment>
<organism evidence="6">
    <name type="scientific">marine sediment metagenome</name>
    <dbReference type="NCBI Taxonomy" id="412755"/>
    <lineage>
        <taxon>unclassified sequences</taxon>
        <taxon>metagenomes</taxon>
        <taxon>ecological metagenomes</taxon>
    </lineage>
</organism>
<feature type="non-terminal residue" evidence="6">
    <location>
        <position position="1"/>
    </location>
</feature>
<evidence type="ECO:0000256" key="3">
    <source>
        <dbReference type="ARBA" id="ARBA00011989"/>
    </source>
</evidence>
<evidence type="ECO:0000256" key="1">
    <source>
        <dbReference type="ARBA" id="ARBA00001937"/>
    </source>
</evidence>
<dbReference type="GO" id="GO:0042351">
    <property type="term" value="P:'de novo' GDP-L-fucose biosynthetic process"/>
    <property type="evidence" value="ECO:0007669"/>
    <property type="project" value="TreeGrafter"/>
</dbReference>
<feature type="domain" description="NAD(P)-binding" evidence="5">
    <location>
        <begin position="8"/>
        <end position="150"/>
    </location>
</feature>
<evidence type="ECO:0000313" key="6">
    <source>
        <dbReference type="EMBL" id="GAI46324.1"/>
    </source>
</evidence>
<comment type="caution">
    <text evidence="6">The sequence shown here is derived from an EMBL/GenBank/DDBJ whole genome shotgun (WGS) entry which is preliminary data.</text>
</comment>
<dbReference type="Gene3D" id="3.90.25.10">
    <property type="entry name" value="UDP-galactose 4-epimerase, domain 1"/>
    <property type="match status" value="1"/>
</dbReference>
<dbReference type="SUPFAM" id="SSF51735">
    <property type="entry name" value="NAD(P)-binding Rossmann-fold domains"/>
    <property type="match status" value="1"/>
</dbReference>
<dbReference type="GO" id="GO:0008446">
    <property type="term" value="F:GDP-mannose 4,6-dehydratase activity"/>
    <property type="evidence" value="ECO:0007669"/>
    <property type="project" value="UniProtKB-EC"/>
</dbReference>
<dbReference type="InterPro" id="IPR036291">
    <property type="entry name" value="NAD(P)-bd_dom_sf"/>
</dbReference>
<gene>
    <name evidence="6" type="ORF">S06H3_41728</name>
</gene>
<dbReference type="InterPro" id="IPR006368">
    <property type="entry name" value="GDP_Man_deHydtase"/>
</dbReference>
<dbReference type="Gene3D" id="3.40.50.720">
    <property type="entry name" value="NAD(P)-binding Rossmann-like Domain"/>
    <property type="match status" value="1"/>
</dbReference>
<reference evidence="6" key="1">
    <citation type="journal article" date="2014" name="Front. Microbiol.">
        <title>High frequency of phylogenetically diverse reductive dehalogenase-homologous genes in deep subseafloor sedimentary metagenomes.</title>
        <authorList>
            <person name="Kawai M."/>
            <person name="Futagami T."/>
            <person name="Toyoda A."/>
            <person name="Takaki Y."/>
            <person name="Nishi S."/>
            <person name="Hori S."/>
            <person name="Arai W."/>
            <person name="Tsubouchi T."/>
            <person name="Morono Y."/>
            <person name="Uchiyama I."/>
            <person name="Ito T."/>
            <person name="Fujiyama A."/>
            <person name="Inagaki F."/>
            <person name="Takami H."/>
        </authorList>
    </citation>
    <scope>NUCLEOTIDE SEQUENCE</scope>
    <source>
        <strain evidence="6">Expedition CK06-06</strain>
    </source>
</reference>
<evidence type="ECO:0000259" key="5">
    <source>
        <dbReference type="Pfam" id="PF16363"/>
    </source>
</evidence>
<dbReference type="InterPro" id="IPR016040">
    <property type="entry name" value="NAD(P)-bd_dom"/>
</dbReference>
<sequence length="190" mass="21086">PSPARMLELPISEENPLRPQSPYAISKVQGDYLMRGYHNVYGLKAIVSRSFNTEGAGRGSMFVTSAIANQVMRLKLGESNKILIGNVNALRDWSHIDDIVRGYCLLAEKGDAGEVYNQGSMRTNAVLSYILLALQNAGWDVEKIETMNETDKELRKGLIAKGKAQAVKFSWDQVAKKTLKVYKEVEGSFS</sequence>
<dbReference type="PANTHER" id="PTHR43715">
    <property type="entry name" value="GDP-MANNOSE 4,6-DEHYDRATASE"/>
    <property type="match status" value="1"/>
</dbReference>
<dbReference type="AlphaFoldDB" id="X1QST1"/>
<evidence type="ECO:0000256" key="4">
    <source>
        <dbReference type="ARBA" id="ARBA00023239"/>
    </source>
</evidence>
<proteinExistence type="inferred from homology"/>
<name>X1QST1_9ZZZZ</name>
<protein>
    <recommendedName>
        <fullName evidence="3">GDP-mannose 4,6-dehydratase</fullName>
        <ecNumber evidence="3">4.2.1.47</ecNumber>
    </recommendedName>
</protein>
<comment type="cofactor">
    <cofactor evidence="1">
        <name>NADP(+)</name>
        <dbReference type="ChEBI" id="CHEBI:58349"/>
    </cofactor>
</comment>
<dbReference type="EMBL" id="BARV01025748">
    <property type="protein sequence ID" value="GAI46324.1"/>
    <property type="molecule type" value="Genomic_DNA"/>
</dbReference>